<dbReference type="RefSeq" id="XP_029732529.1">
    <property type="nucleotide sequence ID" value="XM_029876669.1"/>
</dbReference>
<dbReference type="Gene3D" id="4.10.60.10">
    <property type="entry name" value="Zinc finger, CCHC-type"/>
    <property type="match status" value="1"/>
</dbReference>
<dbReference type="PANTHER" id="PTHR37984">
    <property type="entry name" value="PROTEIN CBG26694"/>
    <property type="match status" value="1"/>
</dbReference>
<dbReference type="Pfam" id="PF00665">
    <property type="entry name" value="rve"/>
    <property type="match status" value="1"/>
</dbReference>
<dbReference type="InterPro" id="IPR001995">
    <property type="entry name" value="Peptidase_A2_cat"/>
</dbReference>
<dbReference type="InterPro" id="IPR012337">
    <property type="entry name" value="RNaseH-like_sf"/>
</dbReference>
<dbReference type="Pfam" id="PF00078">
    <property type="entry name" value="RVT_1"/>
    <property type="match status" value="1"/>
</dbReference>
<dbReference type="Gene3D" id="3.10.10.10">
    <property type="entry name" value="HIV Type 1 Reverse Transcriptase, subunit A, domain 1"/>
    <property type="match status" value="1"/>
</dbReference>
<reference evidence="9" key="1">
    <citation type="journal article" date="2015" name="Proc. Natl. Acad. Sci. U.S.A.">
        <title>Genome sequence of the Asian Tiger mosquito, Aedes albopictus, reveals insights into its biology, genetics, and evolution.</title>
        <authorList>
            <person name="Chen X.G."/>
            <person name="Jiang X."/>
            <person name="Gu J."/>
            <person name="Xu M."/>
            <person name="Wu Y."/>
            <person name="Deng Y."/>
            <person name="Zhang C."/>
            <person name="Bonizzoni M."/>
            <person name="Dermauw W."/>
            <person name="Vontas J."/>
            <person name="Armbruster P."/>
            <person name="Huang X."/>
            <person name="Yang Y."/>
            <person name="Zhang H."/>
            <person name="He W."/>
            <person name="Peng H."/>
            <person name="Liu Y."/>
            <person name="Wu K."/>
            <person name="Chen J."/>
            <person name="Lirakis M."/>
            <person name="Topalis P."/>
            <person name="Van Leeuwen T."/>
            <person name="Hall A.B."/>
            <person name="Jiang X."/>
            <person name="Thorpe C."/>
            <person name="Mueller R.L."/>
            <person name="Sun C."/>
            <person name="Waterhouse R.M."/>
            <person name="Yan G."/>
            <person name="Tu Z.J."/>
            <person name="Fang X."/>
            <person name="James A.A."/>
        </authorList>
    </citation>
    <scope>NUCLEOTIDE SEQUENCE [LARGE SCALE GENOMIC DNA]</scope>
    <source>
        <strain evidence="9">Foshan</strain>
    </source>
</reference>
<evidence type="ECO:0000256" key="3">
    <source>
        <dbReference type="SAM" id="MobiDB-lite"/>
    </source>
</evidence>
<dbReference type="SUPFAM" id="SSF57756">
    <property type="entry name" value="Retrovirus zinc finger-like domains"/>
    <property type="match status" value="1"/>
</dbReference>
<feature type="compositionally biased region" description="Acidic residues" evidence="3">
    <location>
        <begin position="1103"/>
        <end position="1114"/>
    </location>
</feature>
<evidence type="ECO:0000259" key="6">
    <source>
        <dbReference type="PROSITE" id="PS50878"/>
    </source>
</evidence>
<evidence type="ECO:0000256" key="2">
    <source>
        <dbReference type="PROSITE-ProRule" id="PRU00047"/>
    </source>
</evidence>
<name>A0ABM2A1P1_AEDAL</name>
<dbReference type="InterPro" id="IPR050951">
    <property type="entry name" value="Retrovirus_Pol_polyprotein"/>
</dbReference>
<dbReference type="PROSITE" id="PS50878">
    <property type="entry name" value="RT_POL"/>
    <property type="match status" value="1"/>
</dbReference>
<dbReference type="SUPFAM" id="SSF56672">
    <property type="entry name" value="DNA/RNA polymerases"/>
    <property type="match status" value="1"/>
</dbReference>
<reference evidence="8" key="2">
    <citation type="submission" date="2025-05" db="UniProtKB">
        <authorList>
            <consortium name="EnsemblMetazoa"/>
        </authorList>
    </citation>
    <scope>IDENTIFICATION</scope>
    <source>
        <strain evidence="8">Foshan</strain>
    </source>
</reference>
<dbReference type="Proteomes" id="UP000069940">
    <property type="component" value="Unassembled WGS sequence"/>
</dbReference>
<dbReference type="InterPro" id="IPR043502">
    <property type="entry name" value="DNA/RNA_pol_sf"/>
</dbReference>
<dbReference type="EC" id="2.7.7.49" evidence="1"/>
<proteinExistence type="predicted"/>
<dbReference type="EnsemblMetazoa" id="AALFPA23_023640.R35178">
    <property type="protein sequence ID" value="AALFPA23_023640.P35178"/>
    <property type="gene ID" value="AALFPA23_023640"/>
</dbReference>
<dbReference type="GeneID" id="115268563"/>
<evidence type="ECO:0000313" key="9">
    <source>
        <dbReference type="Proteomes" id="UP000069940"/>
    </source>
</evidence>
<keyword evidence="2" id="KW-0862">Zinc</keyword>
<dbReference type="InterPro" id="IPR000477">
    <property type="entry name" value="RT_dom"/>
</dbReference>
<evidence type="ECO:0000313" key="8">
    <source>
        <dbReference type="EnsemblMetazoa" id="AALFPA23_023640.P35178"/>
    </source>
</evidence>
<feature type="domain" description="Reverse transcriptase" evidence="6">
    <location>
        <begin position="386"/>
        <end position="564"/>
    </location>
</feature>
<evidence type="ECO:0000256" key="1">
    <source>
        <dbReference type="ARBA" id="ARBA00012493"/>
    </source>
</evidence>
<dbReference type="InterPro" id="IPR036875">
    <property type="entry name" value="Znf_CCHC_sf"/>
</dbReference>
<keyword evidence="2" id="KW-0479">Metal-binding</keyword>
<feature type="domain" description="CCHC-type" evidence="4">
    <location>
        <begin position="205"/>
        <end position="220"/>
    </location>
</feature>
<dbReference type="SUPFAM" id="SSF53098">
    <property type="entry name" value="Ribonuclease H-like"/>
    <property type="match status" value="1"/>
</dbReference>
<evidence type="ECO:0000259" key="4">
    <source>
        <dbReference type="PROSITE" id="PS50158"/>
    </source>
</evidence>
<dbReference type="InterPro" id="IPR001584">
    <property type="entry name" value="Integrase_cat-core"/>
</dbReference>
<dbReference type="Gene3D" id="3.30.420.10">
    <property type="entry name" value="Ribonuclease H-like superfamily/Ribonuclease H"/>
    <property type="match status" value="1"/>
</dbReference>
<keyword evidence="9" id="KW-1185">Reference proteome</keyword>
<feature type="region of interest" description="Disordered" evidence="3">
    <location>
        <begin position="1082"/>
        <end position="1139"/>
    </location>
</feature>
<dbReference type="PANTHER" id="PTHR37984:SF5">
    <property type="entry name" value="PROTEIN NYNRIN-LIKE"/>
    <property type="match status" value="1"/>
</dbReference>
<dbReference type="InterPro" id="IPR001878">
    <property type="entry name" value="Znf_CCHC"/>
</dbReference>
<dbReference type="InterPro" id="IPR043128">
    <property type="entry name" value="Rev_trsase/Diguanyl_cyclase"/>
</dbReference>
<dbReference type="Pfam" id="PF17921">
    <property type="entry name" value="Integrase_H2C2"/>
    <property type="match status" value="1"/>
</dbReference>
<dbReference type="Gene3D" id="1.10.340.70">
    <property type="match status" value="1"/>
</dbReference>
<dbReference type="PROSITE" id="PS50994">
    <property type="entry name" value="INTEGRASE"/>
    <property type="match status" value="1"/>
</dbReference>
<dbReference type="CDD" id="cd01647">
    <property type="entry name" value="RT_LTR"/>
    <property type="match status" value="1"/>
</dbReference>
<sequence>MALAAASFRHFDAEEEEWELYKEQLEQYFVSNSIQEATKKAVLINHLSSKTYKLLRDLCTPTQPKDKTYVELCTLLSTHFTPPVIVHKERRIFSRAQRNQDGPETVNEWIARIKNLAANCRFGNYLPQALVNKFVDGLDGKAFDRICEEDDTLTLEKAQEIALKYEIDNTVALGHHYVKGSSNDTPRGKVKTDRQRGTARKDDYRCFVCNKTGHMKRECKFKDYTCRGCGVKGHLQAACDVQRTHYVRDTSAQATITQENGGDRVELQQNYLSKSEIDFCNVGSLHGIEKPIVLEVEVGRDRYSMELDSGAAISVVSRDMYEKKLSAWKLRKTSVRLMGYSGQPLDVHGQVKIELEGDANPVFKKPRQVPFKFQEQVIRELDKMEAEGIITKCDSSQWGTPLVPVIKSDGTVRLCGDYKVTVNKNVKDVKHPLPSAEEIFSKLNGGQKFSKLDLSRCYNQFELDEESKGLCAISTMKGVFLMNRLPFGIKPASGIVQRELEKLLCGIPGVQNFLDDVMVTGSSDEEHLERLRKVFEVLQNAGFKLNKAKCEFFKSEVTFLGYVVDKDGLRKTDERIPTIAASRMQRWAHFLSGFSYSIEHVGSQQNIADFASRFPTESWTLWKEGDSYLNFINQPDCELVDQGVLVKEISNDEQLGVVLQVLKGELPLSALRDNPYRRFVDELSLESGTVMRGHRVVVPLILRKKILEQLHKSHLGIVKSKSVARSSVWWPELDRDLEEFIKDCPACLIQSHSPAKAKLIPWEPPVRVWSRLHIDFAGPVKGMSYLIIVDALSKWVEVFPTKCCTSEFVLDKLVECISRFGLFDELVSDNGTQFVASNVQAFLKANGIRHRLTSPGHPATNGEAENMVKTFKNSLLKCLKDTQKSVRSIVANFLIGYRKSIHCTTRMSPSQMMLGRDLKTSLDLMQSRAAESSKQEGVAKGNILRKQQVQIRCYRGTRDVRFKVGDPVIVRDYTDPNKASWTSAVIVEVEGPRNYYVRLSKSGRIIKRHLNQIKSDTRRATQQDDPQALPAAVKRDYGPVKRSNTAWPHREDRVRAHQEFESVPEIAEPSPSAIAVEAEMGNPSEQSLSGGNMVIPNTGEVERELDPEEGEDLGLEPNQVEGNRESIEVPVNSESNCSY</sequence>
<feature type="domain" description="Integrase catalytic" evidence="7">
    <location>
        <begin position="761"/>
        <end position="917"/>
    </location>
</feature>
<dbReference type="Gene3D" id="3.30.70.270">
    <property type="match status" value="1"/>
</dbReference>
<evidence type="ECO:0000259" key="7">
    <source>
        <dbReference type="PROSITE" id="PS50994"/>
    </source>
</evidence>
<evidence type="ECO:0000259" key="5">
    <source>
        <dbReference type="PROSITE" id="PS50175"/>
    </source>
</evidence>
<dbReference type="InterPro" id="IPR036397">
    <property type="entry name" value="RNaseH_sf"/>
</dbReference>
<accession>A0ABM2A1P1</accession>
<feature type="domain" description="Peptidase A2" evidence="5">
    <location>
        <begin position="303"/>
        <end position="342"/>
    </location>
</feature>
<dbReference type="PROSITE" id="PS50158">
    <property type="entry name" value="ZF_CCHC"/>
    <property type="match status" value="1"/>
</dbReference>
<dbReference type="PROSITE" id="PS50175">
    <property type="entry name" value="ASP_PROT_RETROV"/>
    <property type="match status" value="1"/>
</dbReference>
<dbReference type="InterPro" id="IPR041588">
    <property type="entry name" value="Integrase_H2C2"/>
</dbReference>
<organism evidence="8 9">
    <name type="scientific">Aedes albopictus</name>
    <name type="common">Asian tiger mosquito</name>
    <name type="synonym">Stegomyia albopicta</name>
    <dbReference type="NCBI Taxonomy" id="7160"/>
    <lineage>
        <taxon>Eukaryota</taxon>
        <taxon>Metazoa</taxon>
        <taxon>Ecdysozoa</taxon>
        <taxon>Arthropoda</taxon>
        <taxon>Hexapoda</taxon>
        <taxon>Insecta</taxon>
        <taxon>Pterygota</taxon>
        <taxon>Neoptera</taxon>
        <taxon>Endopterygota</taxon>
        <taxon>Diptera</taxon>
        <taxon>Nematocera</taxon>
        <taxon>Culicoidea</taxon>
        <taxon>Culicidae</taxon>
        <taxon>Culicinae</taxon>
        <taxon>Aedini</taxon>
        <taxon>Aedes</taxon>
        <taxon>Stegomyia</taxon>
    </lineage>
</organism>
<protein>
    <recommendedName>
        <fullName evidence="1">RNA-directed DNA polymerase</fullName>
        <ecNumber evidence="1">2.7.7.49</ecNumber>
    </recommendedName>
</protein>
<dbReference type="SMART" id="SM00343">
    <property type="entry name" value="ZnF_C2HC"/>
    <property type="match status" value="2"/>
</dbReference>
<keyword evidence="2" id="KW-0863">Zinc-finger</keyword>